<sequence>MSEIDRLTGLTVENYGDIPVLNPEAVRGHVFGVAFDFDDTITVLNGYPTDEFPYGQYSLRDGVARIIEHLKVKGLRVAILTSATTGWVKDSLARYDTSNLATDIDIFSTRDPNYQTGLKRLGKRLRLPILPYTKIPIMANCNVLVDDHPFTQFDIDGKLAVQLKYALIDARGLNKGLEEEQLREALGSLGAL</sequence>
<proteinExistence type="predicted"/>
<evidence type="ECO:0000313" key="2">
    <source>
        <dbReference type="Proteomes" id="UP000034613"/>
    </source>
</evidence>
<dbReference type="EMBL" id="LBZB01000003">
    <property type="protein sequence ID" value="KKR63511.1"/>
    <property type="molecule type" value="Genomic_DNA"/>
</dbReference>
<name>A0A0G0SM93_9BACT</name>
<comment type="caution">
    <text evidence="1">The sequence shown here is derived from an EMBL/GenBank/DDBJ whole genome shotgun (WGS) entry which is preliminary data.</text>
</comment>
<dbReference type="Proteomes" id="UP000034613">
    <property type="component" value="Unassembled WGS sequence"/>
</dbReference>
<gene>
    <name evidence="1" type="ORF">UU03_C0003G0018</name>
</gene>
<evidence type="ECO:0000313" key="1">
    <source>
        <dbReference type="EMBL" id="KKR63511.1"/>
    </source>
</evidence>
<accession>A0A0G0SM93</accession>
<protein>
    <submittedName>
        <fullName evidence="1">Uncharacterized protein</fullName>
    </submittedName>
</protein>
<reference evidence="1 2" key="1">
    <citation type="journal article" date="2015" name="Nature">
        <title>rRNA introns, odd ribosomes, and small enigmatic genomes across a large radiation of phyla.</title>
        <authorList>
            <person name="Brown C.T."/>
            <person name="Hug L.A."/>
            <person name="Thomas B.C."/>
            <person name="Sharon I."/>
            <person name="Castelle C.J."/>
            <person name="Singh A."/>
            <person name="Wilkins M.J."/>
            <person name="Williams K.H."/>
            <person name="Banfield J.F."/>
        </authorList>
    </citation>
    <scope>NUCLEOTIDE SEQUENCE [LARGE SCALE GENOMIC DNA]</scope>
</reference>
<dbReference type="InterPro" id="IPR036412">
    <property type="entry name" value="HAD-like_sf"/>
</dbReference>
<dbReference type="AlphaFoldDB" id="A0A0G0SM93"/>
<organism evidence="1 2">
    <name type="scientific">Candidatus Woesebacteria bacterium GW2011_GWA1_40_45</name>
    <dbReference type="NCBI Taxonomy" id="1618554"/>
    <lineage>
        <taxon>Bacteria</taxon>
        <taxon>Candidatus Woeseibacteriota</taxon>
    </lineage>
</organism>
<dbReference type="SUPFAM" id="SSF56784">
    <property type="entry name" value="HAD-like"/>
    <property type="match status" value="1"/>
</dbReference>